<evidence type="ECO:0000259" key="11">
    <source>
        <dbReference type="Pfam" id="PF17767"/>
    </source>
</evidence>
<keyword evidence="4" id="KW-0597">Phosphoprotein</keyword>
<sequence length="487" mass="56019">MESLALHTDKYQLNMMYAHWKNGTHLKKCVFDLYFRELPFENGFAVVAGLEQAILYLSNLRFTEDDIRFLREEEEQYDEAFLRALKEWRFTSDVYAMPEGTLAFPNEPLMRVEGPIFEVQLIETALLNMINYQTLIATKAARIRHIAPDDILLEFGSRRAQEPEAAIWGTRAAYLAGFDATSNVKAGQLFGIPCKGTHSHAWVQHFDDELTSFRAFAEALPDQTILLVDTYNTIKSGLPHAIQIGKELKKRGKTLQGIRIDSGDLAYLSKVARKMLDEAGLTETKIFASSDLDEHTILHLKSQGAAIDAWGVGTRLITAYDQPALGAVYKMVAIEDGEEWRPTIKISSNPQKVTTPGRKTVYRVIDRKTQKAHADLIACVEETIDTEKPLVLFHPVHTYRKKIVENYYLEELLQPIFRGGKLVYKRPNLEEVREYHRKQLGQFWEEYLRNLNPQEYPVDLTEKVWQTKQDMLYTIAEKIRKEEKNLS</sequence>
<comment type="catalytic activity">
    <reaction evidence="8 9">
        <text>5-phospho-alpha-D-ribose 1-diphosphate + nicotinate + ATP + H2O = nicotinate beta-D-ribonucleotide + ADP + phosphate + diphosphate</text>
        <dbReference type="Rhea" id="RHEA:36163"/>
        <dbReference type="ChEBI" id="CHEBI:15377"/>
        <dbReference type="ChEBI" id="CHEBI:30616"/>
        <dbReference type="ChEBI" id="CHEBI:32544"/>
        <dbReference type="ChEBI" id="CHEBI:33019"/>
        <dbReference type="ChEBI" id="CHEBI:43474"/>
        <dbReference type="ChEBI" id="CHEBI:57502"/>
        <dbReference type="ChEBI" id="CHEBI:58017"/>
        <dbReference type="ChEBI" id="CHEBI:456216"/>
        <dbReference type="EC" id="6.3.4.21"/>
    </reaction>
</comment>
<evidence type="ECO:0000256" key="7">
    <source>
        <dbReference type="ARBA" id="ARBA00022679"/>
    </source>
</evidence>
<feature type="domain" description="Nicotinate/nicotinamide phosphoribosyltransferase" evidence="10">
    <location>
        <begin position="153"/>
        <end position="354"/>
    </location>
</feature>
<comment type="similarity">
    <text evidence="2 9">Belongs to the NAPRTase family.</text>
</comment>
<evidence type="ECO:0000256" key="6">
    <source>
        <dbReference type="ARBA" id="ARBA00022642"/>
    </source>
</evidence>
<dbReference type="InterPro" id="IPR013785">
    <property type="entry name" value="Aldolase_TIM"/>
</dbReference>
<dbReference type="NCBIfam" id="TIGR01513">
    <property type="entry name" value="NAPRTase_put"/>
    <property type="match status" value="1"/>
</dbReference>
<dbReference type="CDD" id="cd01570">
    <property type="entry name" value="NAPRTase_A"/>
    <property type="match status" value="1"/>
</dbReference>
<dbReference type="InterPro" id="IPR041525">
    <property type="entry name" value="N/Namide_PRibTrfase"/>
</dbReference>
<dbReference type="PANTHER" id="PTHR11098:SF1">
    <property type="entry name" value="NICOTINATE PHOSPHORIBOSYLTRANSFERASE"/>
    <property type="match status" value="1"/>
</dbReference>
<accession>A0A1U9K5A8</accession>
<keyword evidence="6 9" id="KW-0662">Pyridine nucleotide biosynthesis</keyword>
<evidence type="ECO:0000256" key="8">
    <source>
        <dbReference type="ARBA" id="ARBA00048668"/>
    </source>
</evidence>
<evidence type="ECO:0000313" key="13">
    <source>
        <dbReference type="EMBL" id="AQS55247.1"/>
    </source>
</evidence>
<dbReference type="NCBIfam" id="NF006695">
    <property type="entry name" value="PRK09243.1-2"/>
    <property type="match status" value="1"/>
</dbReference>
<evidence type="ECO:0000256" key="2">
    <source>
        <dbReference type="ARBA" id="ARBA00010897"/>
    </source>
</evidence>
<dbReference type="InterPro" id="IPR036068">
    <property type="entry name" value="Nicotinate_pribotase-like_C"/>
</dbReference>
<proteinExistence type="inferred from homology"/>
<dbReference type="InterPro" id="IPR040727">
    <property type="entry name" value="NAPRTase_N"/>
</dbReference>
<dbReference type="OrthoDB" id="9770610at2"/>
<evidence type="ECO:0000256" key="5">
    <source>
        <dbReference type="ARBA" id="ARBA00022598"/>
    </source>
</evidence>
<feature type="domain" description="Nicotinate phosphoribosyltransferase C-terminal" evidence="12">
    <location>
        <begin position="358"/>
        <end position="468"/>
    </location>
</feature>
<keyword evidence="14" id="KW-1185">Reference proteome</keyword>
<dbReference type="Pfam" id="PF17956">
    <property type="entry name" value="NAPRTase_C"/>
    <property type="match status" value="1"/>
</dbReference>
<dbReference type="FunFam" id="3.20.20.70:FF:000076">
    <property type="entry name" value="Nicotinate phosphoribosyltransferase"/>
    <property type="match status" value="1"/>
</dbReference>
<dbReference type="Gene3D" id="3.20.140.10">
    <property type="entry name" value="nicotinate phosphoribosyltransferase"/>
    <property type="match status" value="1"/>
</dbReference>
<dbReference type="NCBIfam" id="NF009131">
    <property type="entry name" value="PRK12484.1"/>
    <property type="match status" value="1"/>
</dbReference>
<keyword evidence="5 9" id="KW-0436">Ligase</keyword>
<comment type="PTM">
    <text evidence="9">Transiently phosphorylated on a His residue during the reaction cycle. Phosphorylation strongly increases the affinity for substrates and increases the rate of nicotinate D-ribonucleotide production. Dephosphorylation regenerates the low-affinity form of the enzyme, leading to product release.</text>
</comment>
<dbReference type="PIRSF" id="PIRSF000484">
    <property type="entry name" value="NAPRT"/>
    <property type="match status" value="1"/>
</dbReference>
<dbReference type="SUPFAM" id="SSF51690">
    <property type="entry name" value="Nicotinate/Quinolinate PRTase C-terminal domain-like"/>
    <property type="match status" value="1"/>
</dbReference>
<dbReference type="InterPro" id="IPR007229">
    <property type="entry name" value="Nic_PRibTrfase-Fam"/>
</dbReference>
<dbReference type="Pfam" id="PF04095">
    <property type="entry name" value="NAPRTase"/>
    <property type="match status" value="1"/>
</dbReference>
<evidence type="ECO:0000256" key="1">
    <source>
        <dbReference type="ARBA" id="ARBA00004952"/>
    </source>
</evidence>
<keyword evidence="13" id="KW-0328">Glycosyltransferase</keyword>
<organism evidence="13 14">
    <name type="scientific">Novibacillus thermophilus</name>
    <dbReference type="NCBI Taxonomy" id="1471761"/>
    <lineage>
        <taxon>Bacteria</taxon>
        <taxon>Bacillati</taxon>
        <taxon>Bacillota</taxon>
        <taxon>Bacilli</taxon>
        <taxon>Bacillales</taxon>
        <taxon>Thermoactinomycetaceae</taxon>
        <taxon>Novibacillus</taxon>
    </lineage>
</organism>
<evidence type="ECO:0000259" key="10">
    <source>
        <dbReference type="Pfam" id="PF04095"/>
    </source>
</evidence>
<dbReference type="AlphaFoldDB" id="A0A1U9K5A8"/>
<evidence type="ECO:0000256" key="9">
    <source>
        <dbReference type="RuleBase" id="RU365100"/>
    </source>
</evidence>
<evidence type="ECO:0000256" key="3">
    <source>
        <dbReference type="ARBA" id="ARBA00013236"/>
    </source>
</evidence>
<dbReference type="EC" id="6.3.4.21" evidence="3 9"/>
<protein>
    <recommendedName>
        <fullName evidence="3 9">Nicotinate phosphoribosyltransferase</fullName>
        <ecNumber evidence="3 9">6.3.4.21</ecNumber>
    </recommendedName>
</protein>
<dbReference type="PANTHER" id="PTHR11098">
    <property type="entry name" value="NICOTINATE PHOSPHORIBOSYLTRANSFERASE"/>
    <property type="match status" value="1"/>
</dbReference>
<dbReference type="InterPro" id="IPR006405">
    <property type="entry name" value="Nic_PRibTrfase_pncB"/>
</dbReference>
<reference evidence="13 14" key="1">
    <citation type="journal article" date="2015" name="Int. J. Syst. Evol. Microbiol.">
        <title>Novibacillus thermophilus gen. nov., sp. nov., a Gram-staining-negative and moderately thermophilic member of the family Thermoactinomycetaceae.</title>
        <authorList>
            <person name="Yang G."/>
            <person name="Chen J."/>
            <person name="Zhou S."/>
        </authorList>
    </citation>
    <scope>NUCLEOTIDE SEQUENCE [LARGE SCALE GENOMIC DNA]</scope>
    <source>
        <strain evidence="13 14">SG-1</strain>
    </source>
</reference>
<dbReference type="GO" id="GO:0047280">
    <property type="term" value="F:nicotinamide phosphoribosyltransferase activity"/>
    <property type="evidence" value="ECO:0007669"/>
    <property type="project" value="UniProtKB-ARBA"/>
</dbReference>
<name>A0A1U9K5A8_9BACL</name>
<dbReference type="EMBL" id="CP019699">
    <property type="protein sequence ID" value="AQS55247.1"/>
    <property type="molecule type" value="Genomic_DNA"/>
</dbReference>
<gene>
    <name evidence="13" type="ORF">B0W44_05090</name>
</gene>
<keyword evidence="7 9" id="KW-0808">Transferase</keyword>
<dbReference type="InterPro" id="IPR041619">
    <property type="entry name" value="NAPRTase_C"/>
</dbReference>
<dbReference type="NCBIfam" id="NF006694">
    <property type="entry name" value="PRK09243.1-1"/>
    <property type="match status" value="1"/>
</dbReference>
<dbReference type="UniPathway" id="UPA00253">
    <property type="reaction ID" value="UER00457"/>
</dbReference>
<evidence type="ECO:0000256" key="4">
    <source>
        <dbReference type="ARBA" id="ARBA00022553"/>
    </source>
</evidence>
<comment type="function">
    <text evidence="9">Catalyzes the first step in the biosynthesis of NAD from nicotinic acid, the ATP-dependent synthesis of beta-nicotinate D-ribonucleotide from nicotinate and 5-phospho-D-ribose 1-phosphate.</text>
</comment>
<dbReference type="KEGG" id="ntr:B0W44_05090"/>
<dbReference type="Pfam" id="PF17767">
    <property type="entry name" value="NAPRTase_N"/>
    <property type="match status" value="1"/>
</dbReference>
<dbReference type="Proteomes" id="UP000188603">
    <property type="component" value="Chromosome"/>
</dbReference>
<evidence type="ECO:0000313" key="14">
    <source>
        <dbReference type="Proteomes" id="UP000188603"/>
    </source>
</evidence>
<dbReference type="GO" id="GO:0005829">
    <property type="term" value="C:cytosol"/>
    <property type="evidence" value="ECO:0007669"/>
    <property type="project" value="TreeGrafter"/>
</dbReference>
<dbReference type="STRING" id="1471761.B0W44_05090"/>
<comment type="pathway">
    <text evidence="1 9">Cofactor biosynthesis; NAD(+) biosynthesis; nicotinate D-ribonucleotide from nicotinate: step 1/1.</text>
</comment>
<feature type="domain" description="Nicotinate phosphoribosyltransferase N-terminal" evidence="11">
    <location>
        <begin position="6"/>
        <end position="131"/>
    </location>
</feature>
<dbReference type="GO" id="GO:0004516">
    <property type="term" value="F:nicotinate phosphoribosyltransferase activity"/>
    <property type="evidence" value="ECO:0007669"/>
    <property type="project" value="UniProtKB-UniRule"/>
</dbReference>
<evidence type="ECO:0000259" key="12">
    <source>
        <dbReference type="Pfam" id="PF17956"/>
    </source>
</evidence>
<dbReference type="Gene3D" id="3.20.20.70">
    <property type="entry name" value="Aldolase class I"/>
    <property type="match status" value="1"/>
</dbReference>
<dbReference type="GO" id="GO:0034355">
    <property type="term" value="P:NAD+ biosynthetic process via the salvage pathway"/>
    <property type="evidence" value="ECO:0007669"/>
    <property type="project" value="TreeGrafter"/>
</dbReference>
<dbReference type="SUPFAM" id="SSF54675">
    <property type="entry name" value="Nicotinate/Quinolinate PRTase N-terminal domain-like"/>
    <property type="match status" value="1"/>
</dbReference>